<dbReference type="SUPFAM" id="SSF88659">
    <property type="entry name" value="Sigma3 and sigma4 domains of RNA polymerase sigma factors"/>
    <property type="match status" value="1"/>
</dbReference>
<dbReference type="RefSeq" id="WP_157898946.1">
    <property type="nucleotide sequence ID" value="NZ_CP015136.1"/>
</dbReference>
<evidence type="ECO:0000256" key="4">
    <source>
        <dbReference type="ARBA" id="ARBA00023125"/>
    </source>
</evidence>
<proteinExistence type="inferred from homology"/>
<comment type="similarity">
    <text evidence="1">Belongs to the sigma-70 factor family. ECF subfamily.</text>
</comment>
<dbReference type="InterPro" id="IPR013249">
    <property type="entry name" value="RNA_pol_sigma70_r4_t2"/>
</dbReference>
<feature type="domain" description="RNA polymerase sigma-70 region 2" evidence="6">
    <location>
        <begin position="40"/>
        <end position="113"/>
    </location>
</feature>
<evidence type="ECO:0000256" key="5">
    <source>
        <dbReference type="ARBA" id="ARBA00023163"/>
    </source>
</evidence>
<evidence type="ECO:0000256" key="1">
    <source>
        <dbReference type="ARBA" id="ARBA00010641"/>
    </source>
</evidence>
<name>A0A143PJE5_LUTPR</name>
<dbReference type="NCBIfam" id="TIGR02937">
    <property type="entry name" value="sigma70-ECF"/>
    <property type="match status" value="1"/>
</dbReference>
<evidence type="ECO:0000256" key="3">
    <source>
        <dbReference type="ARBA" id="ARBA00023082"/>
    </source>
</evidence>
<dbReference type="InterPro" id="IPR036388">
    <property type="entry name" value="WH-like_DNA-bd_sf"/>
</dbReference>
<protein>
    <submittedName>
        <fullName evidence="8">RNA polymerase sigma factor SigD</fullName>
    </submittedName>
</protein>
<dbReference type="InterPro" id="IPR013325">
    <property type="entry name" value="RNA_pol_sigma_r2"/>
</dbReference>
<keyword evidence="5" id="KW-0804">Transcription</keyword>
<keyword evidence="2" id="KW-0805">Transcription regulation</keyword>
<dbReference type="Gene3D" id="1.10.1740.10">
    <property type="match status" value="1"/>
</dbReference>
<dbReference type="EMBL" id="CP015136">
    <property type="protein sequence ID" value="AMY08712.1"/>
    <property type="molecule type" value="Genomic_DNA"/>
</dbReference>
<evidence type="ECO:0000259" key="6">
    <source>
        <dbReference type="Pfam" id="PF04542"/>
    </source>
</evidence>
<dbReference type="Pfam" id="PF08281">
    <property type="entry name" value="Sigma70_r4_2"/>
    <property type="match status" value="1"/>
</dbReference>
<evidence type="ECO:0000313" key="9">
    <source>
        <dbReference type="Proteomes" id="UP000076079"/>
    </source>
</evidence>
<keyword evidence="3" id="KW-0731">Sigma factor</keyword>
<evidence type="ECO:0000256" key="2">
    <source>
        <dbReference type="ARBA" id="ARBA00023015"/>
    </source>
</evidence>
<dbReference type="KEGG" id="abac:LuPra_01916"/>
<dbReference type="GO" id="GO:0016987">
    <property type="term" value="F:sigma factor activity"/>
    <property type="evidence" value="ECO:0007669"/>
    <property type="project" value="UniProtKB-KW"/>
</dbReference>
<dbReference type="Pfam" id="PF04542">
    <property type="entry name" value="Sigma70_r2"/>
    <property type="match status" value="1"/>
</dbReference>
<gene>
    <name evidence="8" type="ORF">LuPra_01916</name>
</gene>
<dbReference type="InterPro" id="IPR013324">
    <property type="entry name" value="RNA_pol_sigma_r3/r4-like"/>
</dbReference>
<dbReference type="InterPro" id="IPR007627">
    <property type="entry name" value="RNA_pol_sigma70_r2"/>
</dbReference>
<dbReference type="AlphaFoldDB" id="A0A143PJE5"/>
<dbReference type="OrthoDB" id="3692620at2"/>
<dbReference type="PANTHER" id="PTHR43133">
    <property type="entry name" value="RNA POLYMERASE ECF-TYPE SIGMA FACTO"/>
    <property type="match status" value="1"/>
</dbReference>
<dbReference type="PANTHER" id="PTHR43133:SF8">
    <property type="entry name" value="RNA POLYMERASE SIGMA FACTOR HI_1459-RELATED"/>
    <property type="match status" value="1"/>
</dbReference>
<dbReference type="Gene3D" id="1.10.10.10">
    <property type="entry name" value="Winged helix-like DNA-binding domain superfamily/Winged helix DNA-binding domain"/>
    <property type="match status" value="1"/>
</dbReference>
<dbReference type="GO" id="GO:0003677">
    <property type="term" value="F:DNA binding"/>
    <property type="evidence" value="ECO:0007669"/>
    <property type="project" value="UniProtKB-KW"/>
</dbReference>
<accession>A0A143PJE5</accession>
<dbReference type="InterPro" id="IPR039425">
    <property type="entry name" value="RNA_pol_sigma-70-like"/>
</dbReference>
<dbReference type="Proteomes" id="UP000076079">
    <property type="component" value="Chromosome"/>
</dbReference>
<dbReference type="STRING" id="1855912.LuPra_01916"/>
<evidence type="ECO:0000259" key="7">
    <source>
        <dbReference type="Pfam" id="PF08281"/>
    </source>
</evidence>
<reference evidence="8 9" key="1">
    <citation type="journal article" date="2016" name="Genome Announc.">
        <title>First Complete Genome Sequence of a Subdivision 6 Acidobacterium Strain.</title>
        <authorList>
            <person name="Huang S."/>
            <person name="Vieira S."/>
            <person name="Bunk B."/>
            <person name="Riedel T."/>
            <person name="Sproer C."/>
            <person name="Overmann J."/>
        </authorList>
    </citation>
    <scope>NUCLEOTIDE SEQUENCE [LARGE SCALE GENOMIC DNA]</scope>
    <source>
        <strain evidence="9">DSM 100886 HEG_-6_39</strain>
    </source>
</reference>
<dbReference type="GO" id="GO:0006352">
    <property type="term" value="P:DNA-templated transcription initiation"/>
    <property type="evidence" value="ECO:0007669"/>
    <property type="project" value="InterPro"/>
</dbReference>
<dbReference type="SUPFAM" id="SSF88946">
    <property type="entry name" value="Sigma2 domain of RNA polymerase sigma factors"/>
    <property type="match status" value="1"/>
</dbReference>
<sequence>MHDAPTPARDQLLPPPSPEETLQLLQRLRDGEEDALDALLSRLLPRLRRWAHGRLPRAARGMLDTGDIVQTVAARAVRHFATLDVPHSSALGYYLRQAISNEIATHWRRADRRVFETTAGPSLPADDTSPLDRLIGVERLQRYEAALQRLDPMDREAIVARFELAYDYDDLARYLGKPSAGAARVAVHRAVKRLTEEARHV</sequence>
<reference evidence="9" key="2">
    <citation type="submission" date="2016-04" db="EMBL/GenBank/DDBJ databases">
        <title>First Complete Genome Sequence of a Subdivision 6 Acidobacterium.</title>
        <authorList>
            <person name="Huang S."/>
            <person name="Vieira S."/>
            <person name="Bunk B."/>
            <person name="Riedel T."/>
            <person name="Sproeer C."/>
            <person name="Overmann J."/>
        </authorList>
    </citation>
    <scope>NUCLEOTIDE SEQUENCE [LARGE SCALE GENOMIC DNA]</scope>
    <source>
        <strain evidence="9">DSM 100886 HEG_-6_39</strain>
    </source>
</reference>
<evidence type="ECO:0000313" key="8">
    <source>
        <dbReference type="EMBL" id="AMY08712.1"/>
    </source>
</evidence>
<feature type="domain" description="RNA polymerase sigma factor 70 region 4 type 2" evidence="7">
    <location>
        <begin position="141"/>
        <end position="194"/>
    </location>
</feature>
<dbReference type="InterPro" id="IPR014284">
    <property type="entry name" value="RNA_pol_sigma-70_dom"/>
</dbReference>
<keyword evidence="9" id="KW-1185">Reference proteome</keyword>
<keyword evidence="4" id="KW-0238">DNA-binding</keyword>
<organism evidence="8 9">
    <name type="scientific">Luteitalea pratensis</name>
    <dbReference type="NCBI Taxonomy" id="1855912"/>
    <lineage>
        <taxon>Bacteria</taxon>
        <taxon>Pseudomonadati</taxon>
        <taxon>Acidobacteriota</taxon>
        <taxon>Vicinamibacteria</taxon>
        <taxon>Vicinamibacterales</taxon>
        <taxon>Vicinamibacteraceae</taxon>
        <taxon>Luteitalea</taxon>
    </lineage>
</organism>